<evidence type="ECO:0000313" key="4">
    <source>
        <dbReference type="Proteomes" id="UP001431783"/>
    </source>
</evidence>
<dbReference type="InterPro" id="IPR007867">
    <property type="entry name" value="GMC_OxRtase_C"/>
</dbReference>
<protein>
    <recommendedName>
        <fullName evidence="2">Glucose-methanol-choline oxidoreductase C-terminal domain-containing protein</fullName>
    </recommendedName>
</protein>
<keyword evidence="4" id="KW-1185">Reference proteome</keyword>
<dbReference type="Gene3D" id="3.30.560.10">
    <property type="entry name" value="Glucose Oxidase, domain 3"/>
    <property type="match status" value="1"/>
</dbReference>
<dbReference type="Proteomes" id="UP001431783">
    <property type="component" value="Unassembled WGS sequence"/>
</dbReference>
<dbReference type="Pfam" id="PF05199">
    <property type="entry name" value="GMC_oxred_C"/>
    <property type="match status" value="1"/>
</dbReference>
<dbReference type="InterPro" id="IPR036188">
    <property type="entry name" value="FAD/NAD-bd_sf"/>
</dbReference>
<dbReference type="InterPro" id="IPR012132">
    <property type="entry name" value="GMC_OxRdtase"/>
</dbReference>
<dbReference type="GO" id="GO:0016614">
    <property type="term" value="F:oxidoreductase activity, acting on CH-OH group of donors"/>
    <property type="evidence" value="ECO:0007669"/>
    <property type="project" value="InterPro"/>
</dbReference>
<dbReference type="Gene3D" id="3.50.50.60">
    <property type="entry name" value="FAD/NAD(P)-binding domain"/>
    <property type="match status" value="1"/>
</dbReference>
<dbReference type="EMBL" id="JARQZJ010000008">
    <property type="protein sequence ID" value="KAK9871994.1"/>
    <property type="molecule type" value="Genomic_DNA"/>
</dbReference>
<accession>A0AAW1TXY0</accession>
<gene>
    <name evidence="3" type="ORF">WA026_015239</name>
</gene>
<dbReference type="PANTHER" id="PTHR11552:SF208">
    <property type="entry name" value="RE36204P-RELATED"/>
    <property type="match status" value="1"/>
</dbReference>
<comment type="caution">
    <text evidence="3">The sequence shown here is derived from an EMBL/GenBank/DDBJ whole genome shotgun (WGS) entry which is preliminary data.</text>
</comment>
<dbReference type="PANTHER" id="PTHR11552">
    <property type="entry name" value="GLUCOSE-METHANOL-CHOLINE GMC OXIDOREDUCTASE"/>
    <property type="match status" value="1"/>
</dbReference>
<sequence length="350" mass="39642">MCKSRPFKNKKISLDEYSELNFGIGPRTQLEKHGIPVLQNLPVGQKLYDHLTFVGLTYTLNESIVAQQEDLTKLKTITDYLSEGGGPLSGFGGVEVFTYIKTTESKEKKKKYPDIELIFIGGNMGTDLGLIHRRTFRITDEIYDAVWKPLENKPAIMILPMLLHPKSFGYVELQSKSPFDYPKLHGNFFTDAEGHDIKTFVAAIREAQRIARSPSMQRYDAKLHSVPIPGCGHFRFDSDEYWECAVRHTSPTLHHQVSTCKMGPNHDPEAVVDSKLRVYGVKNLRVADCSVIPMPLSAHTNTPSIMIGEKASDLIKDEWLNKVDGRKIDIRYAQTRISDYPDLDQNSNEL</sequence>
<dbReference type="AlphaFoldDB" id="A0AAW1TXY0"/>
<dbReference type="SUPFAM" id="SSF54373">
    <property type="entry name" value="FAD-linked reductases, C-terminal domain"/>
    <property type="match status" value="1"/>
</dbReference>
<proteinExistence type="inferred from homology"/>
<feature type="domain" description="Glucose-methanol-choline oxidoreductase C-terminal" evidence="2">
    <location>
        <begin position="165"/>
        <end position="308"/>
    </location>
</feature>
<dbReference type="SUPFAM" id="SSF51905">
    <property type="entry name" value="FAD/NAD(P)-binding domain"/>
    <property type="match status" value="1"/>
</dbReference>
<dbReference type="GO" id="GO:0050660">
    <property type="term" value="F:flavin adenine dinucleotide binding"/>
    <property type="evidence" value="ECO:0007669"/>
    <property type="project" value="InterPro"/>
</dbReference>
<evidence type="ECO:0000313" key="3">
    <source>
        <dbReference type="EMBL" id="KAK9871994.1"/>
    </source>
</evidence>
<comment type="similarity">
    <text evidence="1">Belongs to the GMC oxidoreductase family.</text>
</comment>
<organism evidence="3 4">
    <name type="scientific">Henosepilachna vigintioctopunctata</name>
    <dbReference type="NCBI Taxonomy" id="420089"/>
    <lineage>
        <taxon>Eukaryota</taxon>
        <taxon>Metazoa</taxon>
        <taxon>Ecdysozoa</taxon>
        <taxon>Arthropoda</taxon>
        <taxon>Hexapoda</taxon>
        <taxon>Insecta</taxon>
        <taxon>Pterygota</taxon>
        <taxon>Neoptera</taxon>
        <taxon>Endopterygota</taxon>
        <taxon>Coleoptera</taxon>
        <taxon>Polyphaga</taxon>
        <taxon>Cucujiformia</taxon>
        <taxon>Coccinelloidea</taxon>
        <taxon>Coccinellidae</taxon>
        <taxon>Epilachninae</taxon>
        <taxon>Epilachnini</taxon>
        <taxon>Henosepilachna</taxon>
    </lineage>
</organism>
<evidence type="ECO:0000256" key="1">
    <source>
        <dbReference type="ARBA" id="ARBA00010790"/>
    </source>
</evidence>
<evidence type="ECO:0000259" key="2">
    <source>
        <dbReference type="Pfam" id="PF05199"/>
    </source>
</evidence>
<name>A0AAW1TXY0_9CUCU</name>
<reference evidence="3 4" key="1">
    <citation type="submission" date="2023-03" db="EMBL/GenBank/DDBJ databases">
        <title>Genome insight into feeding habits of ladybird beetles.</title>
        <authorList>
            <person name="Li H.-S."/>
            <person name="Huang Y.-H."/>
            <person name="Pang H."/>
        </authorList>
    </citation>
    <scope>NUCLEOTIDE SEQUENCE [LARGE SCALE GENOMIC DNA]</scope>
    <source>
        <strain evidence="3">SYSU_2023b</strain>
        <tissue evidence="3">Whole body</tissue>
    </source>
</reference>